<feature type="compositionally biased region" description="Basic and acidic residues" evidence="15">
    <location>
        <begin position="714"/>
        <end position="732"/>
    </location>
</feature>
<dbReference type="GO" id="GO:0006799">
    <property type="term" value="P:polyphosphate biosynthetic process"/>
    <property type="evidence" value="ECO:0007669"/>
    <property type="project" value="UniProtKB-ARBA"/>
</dbReference>
<comment type="cofactor">
    <cofactor evidence="1">
        <name>Mn(2+)</name>
        <dbReference type="ChEBI" id="CHEBI:29035"/>
    </cofactor>
</comment>
<comment type="catalytic activity">
    <reaction evidence="9">
        <text>[phosphate](n) + ATP = [phosphate](n+1) + ADP</text>
        <dbReference type="Rhea" id="RHEA:19573"/>
        <dbReference type="Rhea" id="RHEA-COMP:9859"/>
        <dbReference type="Rhea" id="RHEA-COMP:14280"/>
        <dbReference type="ChEBI" id="CHEBI:16838"/>
        <dbReference type="ChEBI" id="CHEBI:30616"/>
        <dbReference type="ChEBI" id="CHEBI:456216"/>
        <dbReference type="EC" id="2.7.4.1"/>
    </reaction>
    <physiologicalReaction direction="left-to-right" evidence="9">
        <dbReference type="Rhea" id="RHEA:19574"/>
    </physiologicalReaction>
</comment>
<dbReference type="InterPro" id="IPR004331">
    <property type="entry name" value="SPX_dom"/>
</dbReference>
<feature type="domain" description="SPX" evidence="17">
    <location>
        <begin position="1"/>
        <end position="195"/>
    </location>
</feature>
<keyword evidence="4" id="KW-0926">Vacuole</keyword>
<evidence type="ECO:0000256" key="10">
    <source>
        <dbReference type="ARBA" id="ARBA00061390"/>
    </source>
</evidence>
<comment type="subcellular location">
    <subcellularLocation>
        <location evidence="2">Vacuole membrane</location>
        <topology evidence="2">Multi-pass membrane protein</topology>
    </subcellularLocation>
</comment>
<evidence type="ECO:0000256" key="13">
    <source>
        <dbReference type="ARBA" id="ARBA00080494"/>
    </source>
</evidence>
<feature type="region of interest" description="Disordered" evidence="15">
    <location>
        <begin position="626"/>
        <end position="790"/>
    </location>
</feature>
<feature type="compositionally biased region" description="Basic residues" evidence="15">
    <location>
        <begin position="735"/>
        <end position="745"/>
    </location>
</feature>
<evidence type="ECO:0000313" key="19">
    <source>
        <dbReference type="Proteomes" id="UP000807469"/>
    </source>
</evidence>
<evidence type="ECO:0000256" key="9">
    <source>
        <dbReference type="ARBA" id="ARBA00050204"/>
    </source>
</evidence>
<dbReference type="GO" id="GO:0000329">
    <property type="term" value="C:fungal-type vacuole membrane"/>
    <property type="evidence" value="ECO:0007669"/>
    <property type="project" value="TreeGrafter"/>
</dbReference>
<evidence type="ECO:0000256" key="8">
    <source>
        <dbReference type="ARBA" id="ARBA00023136"/>
    </source>
</evidence>
<reference evidence="18" key="1">
    <citation type="submission" date="2020-11" db="EMBL/GenBank/DDBJ databases">
        <authorList>
            <consortium name="DOE Joint Genome Institute"/>
            <person name="Ahrendt S."/>
            <person name="Riley R."/>
            <person name="Andreopoulos W."/>
            <person name="Labutti K."/>
            <person name="Pangilinan J."/>
            <person name="Ruiz-Duenas F.J."/>
            <person name="Barrasa J.M."/>
            <person name="Sanchez-Garcia M."/>
            <person name="Camarero S."/>
            <person name="Miyauchi S."/>
            <person name="Serrano A."/>
            <person name="Linde D."/>
            <person name="Babiker R."/>
            <person name="Drula E."/>
            <person name="Ayuso-Fernandez I."/>
            <person name="Pacheco R."/>
            <person name="Padilla G."/>
            <person name="Ferreira P."/>
            <person name="Barriuso J."/>
            <person name="Kellner H."/>
            <person name="Castanera R."/>
            <person name="Alfaro M."/>
            <person name="Ramirez L."/>
            <person name="Pisabarro A.G."/>
            <person name="Kuo A."/>
            <person name="Tritt A."/>
            <person name="Lipzen A."/>
            <person name="He G."/>
            <person name="Yan M."/>
            <person name="Ng V."/>
            <person name="Cullen D."/>
            <person name="Martin F."/>
            <person name="Rosso M.-N."/>
            <person name="Henrissat B."/>
            <person name="Hibbett D."/>
            <person name="Martinez A.T."/>
            <person name="Grigoriev I.V."/>
        </authorList>
    </citation>
    <scope>NUCLEOTIDE SEQUENCE</scope>
    <source>
        <strain evidence="18">CIRM-BRFM 674</strain>
    </source>
</reference>
<dbReference type="PANTHER" id="PTHR46140:SF1">
    <property type="entry name" value="VACUOLAR TRANSPORTER CHAPERONE COMPLEX SUBUNIT 4-RELATED"/>
    <property type="match status" value="1"/>
</dbReference>
<gene>
    <name evidence="18" type="ORF">BDN70DRAFT_927683</name>
</gene>
<protein>
    <recommendedName>
        <fullName evidence="11">Vacuolar transporter chaperone complex subunit 4</fullName>
        <ecNumber evidence="3">2.7.4.1</ecNumber>
    </recommendedName>
    <alternativeName>
        <fullName evidence="13">Polyphosphate kinase</fullName>
    </alternativeName>
    <alternativeName>
        <fullName evidence="12">SPX-dependent polyphosphate polymerase VTC subunit 4</fullName>
    </alternativeName>
    <alternativeName>
        <fullName evidence="14">Vacuolar membrane polyphosphate polymerase catalytic subunit</fullName>
    </alternativeName>
</protein>
<feature type="region of interest" description="Disordered" evidence="15">
    <location>
        <begin position="82"/>
        <end position="131"/>
    </location>
</feature>
<dbReference type="EMBL" id="MU155137">
    <property type="protein sequence ID" value="KAF9485139.1"/>
    <property type="molecule type" value="Genomic_DNA"/>
</dbReference>
<keyword evidence="6 16" id="KW-0812">Transmembrane</keyword>
<evidence type="ECO:0000256" key="14">
    <source>
        <dbReference type="ARBA" id="ARBA00081313"/>
    </source>
</evidence>
<feature type="transmembrane region" description="Helical" evidence="16">
    <location>
        <begin position="822"/>
        <end position="840"/>
    </location>
</feature>
<evidence type="ECO:0000256" key="4">
    <source>
        <dbReference type="ARBA" id="ARBA00022554"/>
    </source>
</evidence>
<dbReference type="InterPro" id="IPR003807">
    <property type="entry name" value="DUF202"/>
</dbReference>
<evidence type="ECO:0000256" key="1">
    <source>
        <dbReference type="ARBA" id="ARBA00001936"/>
    </source>
</evidence>
<evidence type="ECO:0000256" key="2">
    <source>
        <dbReference type="ARBA" id="ARBA00004128"/>
    </source>
</evidence>
<feature type="compositionally biased region" description="Acidic residues" evidence="15">
    <location>
        <begin position="648"/>
        <end position="659"/>
    </location>
</feature>
<dbReference type="AlphaFoldDB" id="A0A9P6D624"/>
<keyword evidence="19" id="KW-1185">Reference proteome</keyword>
<dbReference type="GO" id="GO:0033254">
    <property type="term" value="C:vacuolar transporter chaperone complex"/>
    <property type="evidence" value="ECO:0007669"/>
    <property type="project" value="TreeGrafter"/>
</dbReference>
<feature type="transmembrane region" description="Helical" evidence="16">
    <location>
        <begin position="847"/>
        <end position="869"/>
    </location>
</feature>
<feature type="compositionally biased region" description="Polar residues" evidence="15">
    <location>
        <begin position="551"/>
        <end position="574"/>
    </location>
</feature>
<comment type="similarity">
    <text evidence="10">Belongs to the VTC4 family.</text>
</comment>
<dbReference type="Gene3D" id="3.20.100.30">
    <property type="entry name" value="VTC, catalytic tunnel domain"/>
    <property type="match status" value="1"/>
</dbReference>
<dbReference type="InterPro" id="IPR042267">
    <property type="entry name" value="VTC_sf"/>
</dbReference>
<dbReference type="Pfam" id="PF03105">
    <property type="entry name" value="SPX"/>
    <property type="match status" value="2"/>
</dbReference>
<evidence type="ECO:0000313" key="18">
    <source>
        <dbReference type="EMBL" id="KAF9485139.1"/>
    </source>
</evidence>
<evidence type="ECO:0000256" key="12">
    <source>
        <dbReference type="ARBA" id="ARBA00075894"/>
    </source>
</evidence>
<proteinExistence type="inferred from homology"/>
<keyword evidence="8 16" id="KW-0472">Membrane</keyword>
<dbReference type="Pfam" id="PF09359">
    <property type="entry name" value="VTC"/>
    <property type="match status" value="1"/>
</dbReference>
<organism evidence="18 19">
    <name type="scientific">Pholiota conissans</name>
    <dbReference type="NCBI Taxonomy" id="109636"/>
    <lineage>
        <taxon>Eukaryota</taxon>
        <taxon>Fungi</taxon>
        <taxon>Dikarya</taxon>
        <taxon>Basidiomycota</taxon>
        <taxon>Agaricomycotina</taxon>
        <taxon>Agaricomycetes</taxon>
        <taxon>Agaricomycetidae</taxon>
        <taxon>Agaricales</taxon>
        <taxon>Agaricineae</taxon>
        <taxon>Strophariaceae</taxon>
        <taxon>Pholiota</taxon>
    </lineage>
</organism>
<feature type="transmembrane region" description="Helical" evidence="16">
    <location>
        <begin position="889"/>
        <end position="908"/>
    </location>
</feature>
<evidence type="ECO:0000256" key="6">
    <source>
        <dbReference type="ARBA" id="ARBA00022692"/>
    </source>
</evidence>
<dbReference type="InterPro" id="IPR018966">
    <property type="entry name" value="VTC_domain"/>
</dbReference>
<feature type="compositionally biased region" description="Low complexity" evidence="15">
    <location>
        <begin position="689"/>
        <end position="702"/>
    </location>
</feature>
<dbReference type="InterPro" id="IPR051572">
    <property type="entry name" value="VTC_Complex_Subunit"/>
</dbReference>
<dbReference type="Pfam" id="PF02656">
    <property type="entry name" value="DUF202"/>
    <property type="match status" value="1"/>
</dbReference>
<evidence type="ECO:0000256" key="5">
    <source>
        <dbReference type="ARBA" id="ARBA00022679"/>
    </source>
</evidence>
<accession>A0A9P6D624</accession>
<keyword evidence="5" id="KW-0808">Transferase</keyword>
<dbReference type="EC" id="2.7.4.1" evidence="3"/>
<evidence type="ECO:0000256" key="15">
    <source>
        <dbReference type="SAM" id="MobiDB-lite"/>
    </source>
</evidence>
<dbReference type="PANTHER" id="PTHR46140">
    <property type="entry name" value="VACUOLAR TRANSPORTER CHAPERONE 1-RELATED"/>
    <property type="match status" value="1"/>
</dbReference>
<evidence type="ECO:0000256" key="16">
    <source>
        <dbReference type="SAM" id="Phobius"/>
    </source>
</evidence>
<dbReference type="FunFam" id="3.20.100.30:FF:000001">
    <property type="entry name" value="Vacuolar transporter chaperone 4"/>
    <property type="match status" value="1"/>
</dbReference>
<dbReference type="PROSITE" id="PS51382">
    <property type="entry name" value="SPX"/>
    <property type="match status" value="1"/>
</dbReference>
<sequence length="913" mass="104944">MKFGTKITTDLYAEWRPFYLDYNLLKRELKTRTTSPTGWTEKDEQEFTVMLTAELDKIHDFQKAKTSELSRRIHEAEKDVKRLVAQEDSDESPRKHRSPSESFTADPESQQQKRDPYEHDEGSDDDLSDAEDLHSDESYDALEALFQGLEEEVANLVADVHDLALYTKLNITGFMKILKKHDKQTNVPLKTTFIQDYLEKRPFYKYNWDALIVKLSKLYDLVRTRGHPVQGDSSAGGNQSAFVRQTTKYWVHPDNLVPLKLAILRHLPVLVFDPNKEFEPKDSAITSIYFDDEELDLYLGRLEKTEGAEAIRLRWYGDIDNKTIFVERKTHREDWTGEKSVKARFPLKEHLVNPFLRGEYTVDEDFQQLVKKGKKTQQEVDSMIQLANEVQYTILTKKLQPVMRSFYNRTAFQLPGDARVRISLDTELTMVREDNWDGRQRAGDNWRRTDIGIDYPFEQLPKEDRELFKYGVLEVKLQTQLGQQPPRWITDLLQSHLVEAVPKFSKFIHGCATLLPERVDLVPFWLPQMDVDILKPDTGYLTIIERPHYSSQSSTIRHSQTSTSRQTLTPTDGSASPGLATGYTEPLSEGEEDEQDFVPAHDEGKRTGLSGAEVKAAIAYREQMLKERREEEEEERKKQKRQGKEKEADEAEHDEDENDAGGSQEGDTAPAETNGVTNGNGHVPKRQKLVSAKSTLSKKALSINPLAPSSTFDETLKTKLEGEERRRLELPRTRSTSRVRRRSRSAPRTAYGRRNDEGEDNQDDDRRPDDREEEEALGGPPKQQDDRILERNWRAPPGKKIAIPVRIEPKVYFAAERTFLKWLNNAVFIGTIATTLLNFVPPEDTRGLISAALFTLAALMAIAYSAGIFVYRSYRLRERYAEGLYYDKYGPTVLCAVLFMALATNIGLRWSQM</sequence>
<evidence type="ECO:0000256" key="7">
    <source>
        <dbReference type="ARBA" id="ARBA00022989"/>
    </source>
</evidence>
<dbReference type="GO" id="GO:0008976">
    <property type="term" value="F:polyphosphate kinase activity"/>
    <property type="evidence" value="ECO:0007669"/>
    <property type="project" value="UniProtKB-EC"/>
</dbReference>
<feature type="region of interest" description="Disordered" evidence="15">
    <location>
        <begin position="551"/>
        <end position="595"/>
    </location>
</feature>
<evidence type="ECO:0000256" key="3">
    <source>
        <dbReference type="ARBA" id="ARBA00012960"/>
    </source>
</evidence>
<dbReference type="CDD" id="cd14480">
    <property type="entry name" value="SPX_VTC2_like"/>
    <property type="match status" value="1"/>
</dbReference>
<feature type="compositionally biased region" description="Polar residues" evidence="15">
    <location>
        <begin position="100"/>
        <end position="110"/>
    </location>
</feature>
<comment type="caution">
    <text evidence="18">The sequence shown here is derived from an EMBL/GenBank/DDBJ whole genome shotgun (WGS) entry which is preliminary data.</text>
</comment>
<feature type="compositionally biased region" description="Basic and acidic residues" evidence="15">
    <location>
        <begin position="111"/>
        <end position="120"/>
    </location>
</feature>
<dbReference type="OrthoDB" id="6493944at2759"/>
<dbReference type="CDD" id="cd07751">
    <property type="entry name" value="PolyPPase_VTC4_like"/>
    <property type="match status" value="1"/>
</dbReference>
<feature type="compositionally biased region" description="Acidic residues" evidence="15">
    <location>
        <begin position="121"/>
        <end position="130"/>
    </location>
</feature>
<keyword evidence="7 16" id="KW-1133">Transmembrane helix</keyword>
<evidence type="ECO:0000259" key="17">
    <source>
        <dbReference type="PROSITE" id="PS51382"/>
    </source>
</evidence>
<dbReference type="Proteomes" id="UP000807469">
    <property type="component" value="Unassembled WGS sequence"/>
</dbReference>
<name>A0A9P6D624_9AGAR</name>
<evidence type="ECO:0000256" key="11">
    <source>
        <dbReference type="ARBA" id="ARBA00067464"/>
    </source>
</evidence>